<dbReference type="GO" id="GO:0051028">
    <property type="term" value="P:mRNA transport"/>
    <property type="evidence" value="ECO:0007669"/>
    <property type="project" value="UniProtKB-UniRule"/>
</dbReference>
<dbReference type="GO" id="GO:0005737">
    <property type="term" value="C:cytoplasm"/>
    <property type="evidence" value="ECO:0007669"/>
    <property type="project" value="UniProtKB-SubCell"/>
</dbReference>
<dbReference type="PhylomeDB" id="A0A1B0G9P0"/>
<dbReference type="InterPro" id="IPR032710">
    <property type="entry name" value="NTF2-like_dom_sf"/>
</dbReference>
<comment type="function">
    <text evidence="1">Has a role in nuclear-cytoplasmic transport of proteins and mRNAs.</text>
</comment>
<dbReference type="EnsemblMetazoa" id="GMOY010027-RA">
    <property type="protein sequence ID" value="GMOY010027-PA"/>
    <property type="gene ID" value="GMOY010027"/>
</dbReference>
<comment type="subcellular location">
    <subcellularLocation>
        <location evidence="1">Cytoplasm</location>
    </subcellularLocation>
    <subcellularLocation>
        <location evidence="1">Nucleus</location>
    </subcellularLocation>
</comment>
<proteinExistence type="predicted"/>
<dbReference type="SUPFAM" id="SSF54427">
    <property type="entry name" value="NTF2-like"/>
    <property type="match status" value="1"/>
</dbReference>
<evidence type="ECO:0000313" key="4">
    <source>
        <dbReference type="Proteomes" id="UP000092444"/>
    </source>
</evidence>
<evidence type="ECO:0000256" key="1">
    <source>
        <dbReference type="RuleBase" id="RU369002"/>
    </source>
</evidence>
<keyword evidence="4" id="KW-1185">Reference proteome</keyword>
<name>A0A1B0G9P0_GLOMM</name>
<dbReference type="GO" id="GO:0015031">
    <property type="term" value="P:protein transport"/>
    <property type="evidence" value="ECO:0007669"/>
    <property type="project" value="UniProtKB-KW"/>
</dbReference>
<dbReference type="Pfam" id="PF02136">
    <property type="entry name" value="NTF2"/>
    <property type="match status" value="1"/>
</dbReference>
<keyword evidence="1" id="KW-0963">Cytoplasm</keyword>
<dbReference type="Gene3D" id="3.10.450.50">
    <property type="match status" value="1"/>
</dbReference>
<feature type="domain" description="NTF2" evidence="2">
    <location>
        <begin position="77"/>
        <end position="143"/>
    </location>
</feature>
<dbReference type="InterPro" id="IPR018222">
    <property type="entry name" value="Nuclear_transport_factor_2_euk"/>
</dbReference>
<dbReference type="GO" id="GO:0006913">
    <property type="term" value="P:nucleocytoplasmic transport"/>
    <property type="evidence" value="ECO:0007669"/>
    <property type="project" value="UniProtKB-UniRule"/>
</dbReference>
<keyword evidence="1" id="KW-0813">Transport</keyword>
<evidence type="ECO:0000313" key="3">
    <source>
        <dbReference type="EnsemblMetazoa" id="GMOY010027-PA"/>
    </source>
</evidence>
<dbReference type="PROSITE" id="PS50177">
    <property type="entry name" value="NTF2_DOMAIN"/>
    <property type="match status" value="1"/>
</dbReference>
<organism evidence="3 4">
    <name type="scientific">Glossina morsitans morsitans</name>
    <name type="common">Savannah tsetse fly</name>
    <dbReference type="NCBI Taxonomy" id="37546"/>
    <lineage>
        <taxon>Eukaryota</taxon>
        <taxon>Metazoa</taxon>
        <taxon>Ecdysozoa</taxon>
        <taxon>Arthropoda</taxon>
        <taxon>Hexapoda</taxon>
        <taxon>Insecta</taxon>
        <taxon>Pterygota</taxon>
        <taxon>Neoptera</taxon>
        <taxon>Endopterygota</taxon>
        <taxon>Diptera</taxon>
        <taxon>Brachycera</taxon>
        <taxon>Muscomorpha</taxon>
        <taxon>Hippoboscoidea</taxon>
        <taxon>Glossinidae</taxon>
        <taxon>Glossina</taxon>
    </lineage>
</organism>
<evidence type="ECO:0000259" key="2">
    <source>
        <dbReference type="PROSITE" id="PS50177"/>
    </source>
</evidence>
<keyword evidence="1" id="KW-0539">Nucleus</keyword>
<protein>
    <recommendedName>
        <fullName evidence="1">NTF2-related export protein</fullName>
    </recommendedName>
</protein>
<dbReference type="STRING" id="37546.A0A1B0G9P0"/>
<keyword evidence="1" id="KW-0653">Protein transport</keyword>
<dbReference type="InterPro" id="IPR002075">
    <property type="entry name" value="NTF2_dom"/>
</dbReference>
<dbReference type="InterPro" id="IPR045875">
    <property type="entry name" value="NTF2"/>
</dbReference>
<dbReference type="PANTHER" id="PTHR12612">
    <property type="entry name" value="NUCLEAR TRANSPORT FACTOR 2"/>
    <property type="match status" value="1"/>
</dbReference>
<accession>A0A1B0G9P0</accession>
<dbReference type="GO" id="GO:0005634">
    <property type="term" value="C:nucleus"/>
    <property type="evidence" value="ECO:0007669"/>
    <property type="project" value="UniProtKB-SubCell"/>
</dbReference>
<dbReference type="EMBL" id="CCAG010007352">
    <property type="status" value="NOT_ANNOTATED_CDS"/>
    <property type="molecule type" value="Genomic_DNA"/>
</dbReference>
<dbReference type="AlphaFoldDB" id="A0A1B0G9P0"/>
<reference evidence="3" key="1">
    <citation type="submission" date="2020-05" db="UniProtKB">
        <authorList>
            <consortium name="EnsemblMetazoa"/>
        </authorList>
    </citation>
    <scope>IDENTIFICATION</scope>
    <source>
        <strain evidence="3">Yale</strain>
    </source>
</reference>
<dbReference type="Proteomes" id="UP000092444">
    <property type="component" value="Unassembled WGS sequence"/>
</dbReference>
<dbReference type="VEuPathDB" id="VectorBase:GMOY010027"/>
<sequence>MTTTRRLTIGVQASDDKFNMGTSLPANDCCRRVTSQINECLKSPAQNSILRVILSIDFLFKNFEILNKALNPQYENIGKGFVHQYYAIVDNSVQRANVTNFYSTIDSFMTFEGLQIQGAPKIMEKLSSLTFQKITCVITAVDS</sequence>